<reference evidence="8" key="3">
    <citation type="submission" date="2025-09" db="UniProtKB">
        <authorList>
            <consortium name="Ensembl"/>
        </authorList>
    </citation>
    <scope>IDENTIFICATION</scope>
    <source>
        <strain evidence="8">Isolate ISIS603380</strain>
    </source>
</reference>
<keyword evidence="5" id="KW-1015">Disulfide bond</keyword>
<dbReference type="Ensembl" id="ENSLAFT00000016699.2">
    <property type="protein sequence ID" value="ENSLAFP00000014015.2"/>
    <property type="gene ID" value="ENSLAFG00000016703.2"/>
</dbReference>
<evidence type="ECO:0000313" key="9">
    <source>
        <dbReference type="Proteomes" id="UP000007646"/>
    </source>
</evidence>
<dbReference type="GO" id="GO:0042742">
    <property type="term" value="P:defense response to bacterium"/>
    <property type="evidence" value="ECO:0007669"/>
    <property type="project" value="UniProtKB-UniRule"/>
</dbReference>
<reference evidence="8 9" key="1">
    <citation type="submission" date="2009-06" db="EMBL/GenBank/DDBJ databases">
        <title>The Genome Sequence of Loxodonta africana (African elephant).</title>
        <authorList>
            <person name="Di Palma F."/>
            <person name="Heiman D."/>
            <person name="Young S."/>
            <person name="Johnson J."/>
            <person name="Lander E.S."/>
            <person name="Lindblad-Toh K."/>
        </authorList>
    </citation>
    <scope>NUCLEOTIDE SEQUENCE [LARGE SCALE GENOMIC DNA]</scope>
    <source>
        <strain evidence="8 9">Isolate ISIS603380</strain>
    </source>
</reference>
<evidence type="ECO:0000256" key="5">
    <source>
        <dbReference type="ARBA" id="ARBA00023157"/>
    </source>
</evidence>
<evidence type="ECO:0000256" key="4">
    <source>
        <dbReference type="ARBA" id="ARBA00022729"/>
    </source>
</evidence>
<sequence>VPLFTTMCIWKFEKLSSKTHNSSTVFDKGRYETEERNTDRSKEHHAVFNMWDACIKLSGQCKRHCGEDQYRIAYCARHTVDCCMKRCKPVENSSYLVRDFYPCILWYKREREW</sequence>
<evidence type="ECO:0000256" key="1">
    <source>
        <dbReference type="ARBA" id="ARBA00004613"/>
    </source>
</evidence>
<feature type="domain" description="Beta-defensin" evidence="7">
    <location>
        <begin position="54"/>
        <end position="83"/>
    </location>
</feature>
<keyword evidence="6" id="KW-0044">Antibiotic</keyword>
<dbReference type="InterPro" id="IPR025933">
    <property type="entry name" value="Beta_defensin_dom"/>
</dbReference>
<dbReference type="eggNOG" id="ENOG502TDZP">
    <property type="taxonomic scope" value="Eukaryota"/>
</dbReference>
<dbReference type="OMA" id="RISYCAR"/>
<accession>G3THH2</accession>
<reference evidence="8" key="2">
    <citation type="submission" date="2025-08" db="UniProtKB">
        <authorList>
            <consortium name="Ensembl"/>
        </authorList>
    </citation>
    <scope>IDENTIFICATION</scope>
    <source>
        <strain evidence="8">Isolate ISIS603380</strain>
    </source>
</reference>
<evidence type="ECO:0000313" key="8">
    <source>
        <dbReference type="Ensembl" id="ENSLAFP00000014015.2"/>
    </source>
</evidence>
<evidence type="ECO:0000259" key="7">
    <source>
        <dbReference type="Pfam" id="PF13841"/>
    </source>
</evidence>
<organism evidence="8 9">
    <name type="scientific">Loxodonta africana</name>
    <name type="common">African elephant</name>
    <dbReference type="NCBI Taxonomy" id="9785"/>
    <lineage>
        <taxon>Eukaryota</taxon>
        <taxon>Metazoa</taxon>
        <taxon>Chordata</taxon>
        <taxon>Craniata</taxon>
        <taxon>Vertebrata</taxon>
        <taxon>Euteleostomi</taxon>
        <taxon>Mammalia</taxon>
        <taxon>Eutheria</taxon>
        <taxon>Afrotheria</taxon>
        <taxon>Proboscidea</taxon>
        <taxon>Elephantidae</taxon>
        <taxon>Loxodonta</taxon>
    </lineage>
</organism>
<keyword evidence="6" id="KW-0211">Defensin</keyword>
<comment type="subcellular location">
    <subcellularLocation>
        <location evidence="1 6">Secreted</location>
    </subcellularLocation>
</comment>
<proteinExistence type="inferred from homology"/>
<dbReference type="GeneTree" id="ENSGT00410000029004"/>
<comment type="function">
    <text evidence="6">Has antibacterial activity.</text>
</comment>
<dbReference type="HOGENOM" id="CLU_176668_0_0_1"/>
<dbReference type="Proteomes" id="UP000007646">
    <property type="component" value="Unassembled WGS sequence"/>
</dbReference>
<protein>
    <recommendedName>
        <fullName evidence="6">Beta-defensin</fullName>
    </recommendedName>
</protein>
<evidence type="ECO:0000256" key="2">
    <source>
        <dbReference type="ARBA" id="ARBA00007371"/>
    </source>
</evidence>
<keyword evidence="6" id="KW-0929">Antimicrobial</keyword>
<evidence type="ECO:0000256" key="6">
    <source>
        <dbReference type="RuleBase" id="RU231113"/>
    </source>
</evidence>
<dbReference type="GO" id="GO:0045087">
    <property type="term" value="P:innate immune response"/>
    <property type="evidence" value="ECO:0007669"/>
    <property type="project" value="InterPro"/>
</dbReference>
<dbReference type="InParanoid" id="G3THH2"/>
<evidence type="ECO:0000256" key="3">
    <source>
        <dbReference type="ARBA" id="ARBA00022525"/>
    </source>
</evidence>
<dbReference type="Pfam" id="PF13841">
    <property type="entry name" value="Defensin_beta_2"/>
    <property type="match status" value="1"/>
</dbReference>
<comment type="similarity">
    <text evidence="2 6">Belongs to the beta-defensin family.</text>
</comment>
<keyword evidence="4" id="KW-0732">Signal</keyword>
<keyword evidence="3 6" id="KW-0964">Secreted</keyword>
<dbReference type="AlphaFoldDB" id="G3THH2"/>
<name>G3THH2_LOXAF</name>
<dbReference type="GO" id="GO:0005576">
    <property type="term" value="C:extracellular region"/>
    <property type="evidence" value="ECO:0007669"/>
    <property type="project" value="UniProtKB-SubCell"/>
</dbReference>
<keyword evidence="9" id="KW-1185">Reference proteome</keyword>